<feature type="compositionally biased region" description="Polar residues" evidence="3">
    <location>
        <begin position="146"/>
        <end position="171"/>
    </location>
</feature>
<dbReference type="Pfam" id="PF02321">
    <property type="entry name" value="OEP"/>
    <property type="match status" value="2"/>
</dbReference>
<dbReference type="Gene3D" id="2.20.200.10">
    <property type="entry name" value="Outer membrane efflux proteins (OEP)"/>
    <property type="match status" value="1"/>
</dbReference>
<organism evidence="4 5">
    <name type="scientific">Undibacter mobilis</name>
    <dbReference type="NCBI Taxonomy" id="2292256"/>
    <lineage>
        <taxon>Bacteria</taxon>
        <taxon>Pseudomonadati</taxon>
        <taxon>Pseudomonadota</taxon>
        <taxon>Alphaproteobacteria</taxon>
        <taxon>Hyphomicrobiales</taxon>
        <taxon>Nitrobacteraceae</taxon>
        <taxon>Undibacter</taxon>
    </lineage>
</organism>
<dbReference type="PANTHER" id="PTHR30203">
    <property type="entry name" value="OUTER MEMBRANE CATION EFFLUX PROTEIN"/>
    <property type="match status" value="1"/>
</dbReference>
<keyword evidence="2" id="KW-0564">Palmitate</keyword>
<dbReference type="Proteomes" id="UP000263993">
    <property type="component" value="Unassembled WGS sequence"/>
</dbReference>
<dbReference type="InterPro" id="IPR010131">
    <property type="entry name" value="MdtP/NodT-like"/>
</dbReference>
<dbReference type="GO" id="GO:0005886">
    <property type="term" value="C:plasma membrane"/>
    <property type="evidence" value="ECO:0007669"/>
    <property type="project" value="UniProtKB-SubCell"/>
</dbReference>
<comment type="subcellular location">
    <subcellularLocation>
        <location evidence="2">Cell membrane</location>
        <topology evidence="2">Lipid-anchor</topology>
    </subcellularLocation>
</comment>
<evidence type="ECO:0000256" key="1">
    <source>
        <dbReference type="ARBA" id="ARBA00007613"/>
    </source>
</evidence>
<dbReference type="RefSeq" id="WP_115517811.1">
    <property type="nucleotide sequence ID" value="NZ_QRGO01000001.1"/>
</dbReference>
<dbReference type="Gene3D" id="1.20.1600.10">
    <property type="entry name" value="Outer membrane efflux proteins (OEP)"/>
    <property type="match status" value="1"/>
</dbReference>
<dbReference type="GO" id="GO:0015562">
    <property type="term" value="F:efflux transmembrane transporter activity"/>
    <property type="evidence" value="ECO:0007669"/>
    <property type="project" value="InterPro"/>
</dbReference>
<evidence type="ECO:0000256" key="3">
    <source>
        <dbReference type="SAM" id="MobiDB-lite"/>
    </source>
</evidence>
<comment type="similarity">
    <text evidence="1 2">Belongs to the outer membrane factor (OMF) (TC 1.B.17) family.</text>
</comment>
<dbReference type="PANTHER" id="PTHR30203:SF32">
    <property type="entry name" value="CATION EFFLUX SYSTEM PROTEIN CUSC"/>
    <property type="match status" value="1"/>
</dbReference>
<evidence type="ECO:0000256" key="2">
    <source>
        <dbReference type="RuleBase" id="RU362097"/>
    </source>
</evidence>
<keyword evidence="2" id="KW-1134">Transmembrane beta strand</keyword>
<dbReference type="SUPFAM" id="SSF56954">
    <property type="entry name" value="Outer membrane efflux proteins (OEP)"/>
    <property type="match status" value="1"/>
</dbReference>
<keyword evidence="2" id="KW-0812">Transmembrane</keyword>
<reference evidence="5" key="1">
    <citation type="submission" date="2018-08" db="EMBL/GenBank/DDBJ databases">
        <authorList>
            <person name="Kim S.-J."/>
            <person name="Jung G.-Y."/>
        </authorList>
    </citation>
    <scope>NUCLEOTIDE SEQUENCE [LARGE SCALE GENOMIC DNA]</scope>
    <source>
        <strain evidence="5">GY_H</strain>
    </source>
</reference>
<dbReference type="InterPro" id="IPR003423">
    <property type="entry name" value="OMP_efflux"/>
</dbReference>
<gene>
    <name evidence="4" type="ORF">DXH78_08460</name>
</gene>
<accession>A0A371BE50</accession>
<evidence type="ECO:0000313" key="5">
    <source>
        <dbReference type="Proteomes" id="UP000263993"/>
    </source>
</evidence>
<dbReference type="NCBIfam" id="TIGR01845">
    <property type="entry name" value="outer_NodT"/>
    <property type="match status" value="1"/>
</dbReference>
<keyword evidence="2" id="KW-0472">Membrane</keyword>
<feature type="region of interest" description="Disordered" evidence="3">
    <location>
        <begin position="12"/>
        <end position="31"/>
    </location>
</feature>
<dbReference type="OrthoDB" id="7181739at2"/>
<protein>
    <submittedName>
        <fullName evidence="4">RND transporter</fullName>
    </submittedName>
</protein>
<evidence type="ECO:0000313" key="4">
    <source>
        <dbReference type="EMBL" id="RDV05787.1"/>
    </source>
</evidence>
<name>A0A371BE50_9BRAD</name>
<feature type="region of interest" description="Disordered" evidence="3">
    <location>
        <begin position="138"/>
        <end position="171"/>
    </location>
</feature>
<proteinExistence type="inferred from homology"/>
<dbReference type="AlphaFoldDB" id="A0A371BE50"/>
<keyword evidence="2" id="KW-0449">Lipoprotein</keyword>
<keyword evidence="5" id="KW-1185">Reference proteome</keyword>
<dbReference type="EMBL" id="QRGO01000001">
    <property type="protein sequence ID" value="RDV05787.1"/>
    <property type="molecule type" value="Genomic_DNA"/>
</dbReference>
<sequence length="544" mass="57233">MLTGCAIEIPLDAPKAAPPAQPPPAPSKSTGGSSFAATLLVLVATTLSGCAVGPDYQMPQLATPAQWSQAEATKSSRPPELAQWWTRLRDPLLDQLVDEAVNGNLDVATAKARIREARAGYRQAVGALFPTIANSDSVRHSKGASAPSQATANSSANGNMSAPSQPASASTGSLYQAGFDASWELDLFGANRRSVEAAAYGVDAADENLRSVLLTLVGDVASNYVQVRGYQARIALARRTALSQDETTQITRNRLAAGTATAADVANATGQAATTRALIPTLEISYAEAVHRLSVLTGRPPAALDSRLAKARPIPTPKLPVPAGVPANILLARPDVRSAERQYAQYTARIGQAEAALYPSVSLTGNIATAGTKLGDLGKNSSISWSFGPTVSVPIFNGGKLRAAVEVAQAQRDQHFVAYRSSVFIALREVEDALVSLAQERSRGRTLSEAATAYRQAASLSQSLYRAGSSSFLDVLTAERSLYGAEDTLLQSRILIATSYIALNKALGGGWDGYIDTLKPEIVDTNTGPHMTKANDLLRTAQRP</sequence>
<comment type="caution">
    <text evidence="4">The sequence shown here is derived from an EMBL/GenBank/DDBJ whole genome shotgun (WGS) entry which is preliminary data.</text>
</comment>
<feature type="compositionally biased region" description="Pro residues" evidence="3">
    <location>
        <begin position="16"/>
        <end position="26"/>
    </location>
</feature>